<dbReference type="EMBL" id="JAIHNG010000063">
    <property type="protein sequence ID" value="KAI5963366.1"/>
    <property type="molecule type" value="Genomic_DNA"/>
</dbReference>
<reference evidence="2 3" key="1">
    <citation type="journal article" date="2022" name="DNA Res.">
        <title>Genome analysis of five recently described species of the CUG-Ser clade uncovers Candida theae as a new hybrid lineage with pathogenic potential in the Candida parapsilosis species complex.</title>
        <authorList>
            <person name="Mixao V."/>
            <person name="Del Olmo V."/>
            <person name="Hegedusova E."/>
            <person name="Saus E."/>
            <person name="Pryszcz L."/>
            <person name="Cillingova A."/>
            <person name="Nosek J."/>
            <person name="Gabaldon T."/>
        </authorList>
    </citation>
    <scope>NUCLEOTIDE SEQUENCE [LARGE SCALE GENOMIC DNA]</scope>
    <source>
        <strain evidence="2 3">CBS 12239</strain>
    </source>
</reference>
<feature type="region of interest" description="Disordered" evidence="1">
    <location>
        <begin position="98"/>
        <end position="118"/>
    </location>
</feature>
<feature type="compositionally biased region" description="Polar residues" evidence="1">
    <location>
        <begin position="98"/>
        <end position="110"/>
    </location>
</feature>
<feature type="compositionally biased region" description="Polar residues" evidence="1">
    <location>
        <begin position="189"/>
        <end position="202"/>
    </location>
</feature>
<dbReference type="AlphaFoldDB" id="A0AAD5G009"/>
<evidence type="ECO:0000313" key="2">
    <source>
        <dbReference type="EMBL" id="KAI5963366.1"/>
    </source>
</evidence>
<keyword evidence="3" id="KW-1185">Reference proteome</keyword>
<feature type="compositionally biased region" description="Basic and acidic residues" evidence="1">
    <location>
        <begin position="203"/>
        <end position="216"/>
    </location>
</feature>
<dbReference type="RefSeq" id="XP_051610188.1">
    <property type="nucleotide sequence ID" value="XM_051750504.1"/>
</dbReference>
<dbReference type="GeneID" id="76149370"/>
<proteinExistence type="predicted"/>
<feature type="compositionally biased region" description="Basic and acidic residues" evidence="1">
    <location>
        <begin position="342"/>
        <end position="357"/>
    </location>
</feature>
<comment type="caution">
    <text evidence="2">The sequence shown here is derived from an EMBL/GenBank/DDBJ whole genome shotgun (WGS) entry which is preliminary data.</text>
</comment>
<protein>
    <submittedName>
        <fullName evidence="2">Uncharacterized protein</fullName>
    </submittedName>
</protein>
<dbReference type="Proteomes" id="UP001204833">
    <property type="component" value="Unassembled WGS sequence"/>
</dbReference>
<evidence type="ECO:0000313" key="3">
    <source>
        <dbReference type="Proteomes" id="UP001204833"/>
    </source>
</evidence>
<feature type="compositionally biased region" description="Basic and acidic residues" evidence="1">
    <location>
        <begin position="168"/>
        <end position="182"/>
    </location>
</feature>
<feature type="region of interest" description="Disordered" evidence="1">
    <location>
        <begin position="320"/>
        <end position="357"/>
    </location>
</feature>
<evidence type="ECO:0000256" key="1">
    <source>
        <dbReference type="SAM" id="MobiDB-lite"/>
    </source>
</evidence>
<sequence length="725" mass="81824">MSLKSSSFTNSATPTKRFSSKFNATVTRSRSSTPFPNGAATSTKSIDAVAGVNSRPSKSYINTTMDWKLEDISEEYVLRGTLPPPLSPTIPQLQIPVASNPTNQVKSSSTQDKEESLSYTEHKLLISTPFEPGLSQEEVLSPEREATSHLDPTLQHMPSKRLARGARYSRDCKDKASGDETLRPLSPTLPDSFNNEGSYTKSLSKERSSQRLESKRGVSAKKGQTSATAPIFRNVQTDVGVFKWINKVNDLAKPKFLLRVTMSNKMKFKESVAALSKSSNVTADESIALGHANTRVGDTVQHAGRSSMVEVYKKGNAVDSSEDLQYNSKEKESTPTEIPPEVDTKSHKSSEDKQQNEKEIEKLVKIIEEKQQQLREKSKQIKGLECEIKSLRAKHDLGRKQTLPGAFVNDLSGFEQSSSVEFKLTKDQVEDVKAKLITKKKYWSDICKNVQNDIDIMWKALESTRGTFPDNWKAPQIECRDIQVIVMQIDVFIMKMVSLDYDERSKVVTDTLPSERSWKALDKDIEGLITYIGLLLSVRDDWSATENGHFELEFLRTIKCLMFQTRALVTKRINSILSKVVVTYIEKMSLPRDETTSTLAYFGDSSLSNKVIELQQSSIKNAESARLYFMNSQPEFLDSMLQSTFSCVWEKRTLNLAQVQQSYNLEAFDRSIKPSLQIYYLPLGIYSNLNEVNSILFNVTVYFLETYNKLHQNKSINYKLQSGQT</sequence>
<feature type="region of interest" description="Disordered" evidence="1">
    <location>
        <begin position="131"/>
        <end position="226"/>
    </location>
</feature>
<name>A0AAD5G009_9ASCO</name>
<organism evidence="2 3">
    <name type="scientific">Candida theae</name>
    <dbReference type="NCBI Taxonomy" id="1198502"/>
    <lineage>
        <taxon>Eukaryota</taxon>
        <taxon>Fungi</taxon>
        <taxon>Dikarya</taxon>
        <taxon>Ascomycota</taxon>
        <taxon>Saccharomycotina</taxon>
        <taxon>Pichiomycetes</taxon>
        <taxon>Debaryomycetaceae</taxon>
        <taxon>Candida/Lodderomyces clade</taxon>
        <taxon>Candida</taxon>
    </lineage>
</organism>
<gene>
    <name evidence="2" type="ORF">KGF57_001311</name>
</gene>
<feature type="region of interest" description="Disordered" evidence="1">
    <location>
        <begin position="1"/>
        <end position="44"/>
    </location>
</feature>
<accession>A0AAD5G009</accession>